<dbReference type="Pfam" id="PF00491">
    <property type="entry name" value="Arginase"/>
    <property type="match status" value="1"/>
</dbReference>
<evidence type="ECO:0000313" key="5">
    <source>
        <dbReference type="EMBL" id="VAW01305.1"/>
    </source>
</evidence>
<dbReference type="Gene3D" id="3.40.800.10">
    <property type="entry name" value="Ureohydrolase domain"/>
    <property type="match status" value="1"/>
</dbReference>
<dbReference type="PANTHER" id="PTHR11358">
    <property type="entry name" value="ARGINASE/AGMATINASE"/>
    <property type="match status" value="1"/>
</dbReference>
<dbReference type="PIRSF" id="PIRSF036979">
    <property type="entry name" value="Arginase"/>
    <property type="match status" value="1"/>
</dbReference>
<dbReference type="InterPro" id="IPR023696">
    <property type="entry name" value="Ureohydrolase_dom_sf"/>
</dbReference>
<dbReference type="HAMAP" id="MF_00737">
    <property type="entry name" value="Formimidoylglutam"/>
    <property type="match status" value="1"/>
</dbReference>
<evidence type="ECO:0000256" key="1">
    <source>
        <dbReference type="ARBA" id="ARBA00022723"/>
    </source>
</evidence>
<dbReference type="GO" id="GO:0019556">
    <property type="term" value="P:L-histidine catabolic process to glutamate and formamide"/>
    <property type="evidence" value="ECO:0007669"/>
    <property type="project" value="InterPro"/>
</dbReference>
<dbReference type="InterPro" id="IPR005923">
    <property type="entry name" value="HutG"/>
</dbReference>
<name>A0A3B0S4M7_9ZZZZ</name>
<dbReference type="NCBIfam" id="TIGR01227">
    <property type="entry name" value="hutG"/>
    <property type="match status" value="1"/>
</dbReference>
<dbReference type="GO" id="GO:0008783">
    <property type="term" value="F:agmatinase activity"/>
    <property type="evidence" value="ECO:0007669"/>
    <property type="project" value="TreeGrafter"/>
</dbReference>
<proteinExistence type="inferred from homology"/>
<evidence type="ECO:0000256" key="4">
    <source>
        <dbReference type="ARBA" id="ARBA00023211"/>
    </source>
</evidence>
<accession>A0A3B0S4M7</accession>
<keyword evidence="3" id="KW-0369">Histidine metabolism</keyword>
<organism evidence="5">
    <name type="scientific">hydrothermal vent metagenome</name>
    <dbReference type="NCBI Taxonomy" id="652676"/>
    <lineage>
        <taxon>unclassified sequences</taxon>
        <taxon>metagenomes</taxon>
        <taxon>ecological metagenomes</taxon>
    </lineage>
</organism>
<protein>
    <submittedName>
        <fullName evidence="5">Formiminoglutamase</fullName>
        <ecNumber evidence="5">3.5.3.8</ecNumber>
    </submittedName>
</protein>
<dbReference type="PRINTS" id="PR00116">
    <property type="entry name" value="ARGINASE"/>
</dbReference>
<dbReference type="SUPFAM" id="SSF52768">
    <property type="entry name" value="Arginase/deacetylase"/>
    <property type="match status" value="1"/>
</dbReference>
<gene>
    <name evidence="5" type="ORF">MNBD_ALPHA04-1555</name>
</gene>
<keyword evidence="4" id="KW-0464">Manganese</keyword>
<dbReference type="EMBL" id="UOEF01000323">
    <property type="protein sequence ID" value="VAW01305.1"/>
    <property type="molecule type" value="Genomic_DNA"/>
</dbReference>
<dbReference type="InterPro" id="IPR006035">
    <property type="entry name" value="Ureohydrolase"/>
</dbReference>
<reference evidence="5" key="1">
    <citation type="submission" date="2018-06" db="EMBL/GenBank/DDBJ databases">
        <authorList>
            <person name="Zhirakovskaya E."/>
        </authorList>
    </citation>
    <scope>NUCLEOTIDE SEQUENCE</scope>
</reference>
<dbReference type="EC" id="3.5.3.8" evidence="5"/>
<dbReference type="PANTHER" id="PTHR11358:SF35">
    <property type="entry name" value="FORMIMIDOYLGLUTAMASE"/>
    <property type="match status" value="1"/>
</dbReference>
<dbReference type="GO" id="GO:0050415">
    <property type="term" value="F:formimidoylglutamase activity"/>
    <property type="evidence" value="ECO:0007669"/>
    <property type="project" value="UniProtKB-EC"/>
</dbReference>
<keyword evidence="1" id="KW-0479">Metal-binding</keyword>
<dbReference type="GO" id="GO:0046872">
    <property type="term" value="F:metal ion binding"/>
    <property type="evidence" value="ECO:0007669"/>
    <property type="project" value="UniProtKB-KW"/>
</dbReference>
<evidence type="ECO:0000256" key="2">
    <source>
        <dbReference type="ARBA" id="ARBA00022801"/>
    </source>
</evidence>
<dbReference type="AlphaFoldDB" id="A0A3B0S4M7"/>
<evidence type="ECO:0000256" key="3">
    <source>
        <dbReference type="ARBA" id="ARBA00022808"/>
    </source>
</evidence>
<dbReference type="GO" id="GO:0033389">
    <property type="term" value="P:putrescine biosynthetic process from arginine, via agmatine"/>
    <property type="evidence" value="ECO:0007669"/>
    <property type="project" value="TreeGrafter"/>
</dbReference>
<dbReference type="PROSITE" id="PS51409">
    <property type="entry name" value="ARGINASE_2"/>
    <property type="match status" value="1"/>
</dbReference>
<keyword evidence="2 5" id="KW-0378">Hydrolase</keyword>
<dbReference type="CDD" id="cd09988">
    <property type="entry name" value="Formimidoylglutamase"/>
    <property type="match status" value="1"/>
</dbReference>
<sequence>MAVNILPPALWTGRNDPEDGDHALRLHHMVKENAPRALIGFASEAGVIRNKGREGAKQGPAALRRALTNLAAPAEPTPFTDLGDIEVTADDLEAGQALLAEKVCDALGCHDRTIVLGGGHETALGSYSGLAKAYPGKRIGIINLDAHLDLRLPGANGPSSGTPFAQIRTLDKENFDYLCLGVAEESNTIALMNRARDWGVRIVSDHELIANENAADEQIRAIAERCEIIYLTIDIDVLPHFQAPGVSAPAARGVPFATIEYLVGYVLEICKTGECRCPLADIVELSPPNDPQNVTAKSAALLVRQLLFL</sequence>